<reference evidence="2" key="1">
    <citation type="journal article" date="2023" name="Nat. Plants">
        <title>Single-cell RNA sequencing provides a high-resolution roadmap for understanding the multicellular compartmentation of specialized metabolism.</title>
        <authorList>
            <person name="Sun S."/>
            <person name="Shen X."/>
            <person name="Li Y."/>
            <person name="Li Y."/>
            <person name="Wang S."/>
            <person name="Li R."/>
            <person name="Zhang H."/>
            <person name="Shen G."/>
            <person name="Guo B."/>
            <person name="Wei J."/>
            <person name="Xu J."/>
            <person name="St-Pierre B."/>
            <person name="Chen S."/>
            <person name="Sun C."/>
        </authorList>
    </citation>
    <scope>NUCLEOTIDE SEQUENCE [LARGE SCALE GENOMIC DNA]</scope>
</reference>
<name>A0ACC0A7E1_CATRO</name>
<comment type="caution">
    <text evidence="1">The sequence shown here is derived from an EMBL/GenBank/DDBJ whole genome shotgun (WGS) entry which is preliminary data.</text>
</comment>
<evidence type="ECO:0000313" key="1">
    <source>
        <dbReference type="EMBL" id="KAI5656832.1"/>
    </source>
</evidence>
<organism evidence="1 2">
    <name type="scientific">Catharanthus roseus</name>
    <name type="common">Madagascar periwinkle</name>
    <name type="synonym">Vinca rosea</name>
    <dbReference type="NCBI Taxonomy" id="4058"/>
    <lineage>
        <taxon>Eukaryota</taxon>
        <taxon>Viridiplantae</taxon>
        <taxon>Streptophyta</taxon>
        <taxon>Embryophyta</taxon>
        <taxon>Tracheophyta</taxon>
        <taxon>Spermatophyta</taxon>
        <taxon>Magnoliopsida</taxon>
        <taxon>eudicotyledons</taxon>
        <taxon>Gunneridae</taxon>
        <taxon>Pentapetalae</taxon>
        <taxon>asterids</taxon>
        <taxon>lamiids</taxon>
        <taxon>Gentianales</taxon>
        <taxon>Apocynaceae</taxon>
        <taxon>Rauvolfioideae</taxon>
        <taxon>Vinceae</taxon>
        <taxon>Catharanthinae</taxon>
        <taxon>Catharanthus</taxon>
    </lineage>
</organism>
<dbReference type="Proteomes" id="UP001060085">
    <property type="component" value="Linkage Group LG06"/>
</dbReference>
<gene>
    <name evidence="1" type="ORF">M9H77_25625</name>
</gene>
<accession>A0ACC0A7E1</accession>
<protein>
    <submittedName>
        <fullName evidence="1">Uncharacterized protein</fullName>
    </submittedName>
</protein>
<proteinExistence type="predicted"/>
<evidence type="ECO:0000313" key="2">
    <source>
        <dbReference type="Proteomes" id="UP001060085"/>
    </source>
</evidence>
<dbReference type="EMBL" id="CM044706">
    <property type="protein sequence ID" value="KAI5656832.1"/>
    <property type="molecule type" value="Genomic_DNA"/>
</dbReference>
<sequence>MLITDIFTTDRIFNSNVELVNWAKETAMKVNTYLIITRYLRSRIFDCRLYVSLACEQLTMKKKFLSKGGVLTKLKNVVDNNVLSDIVIVHPTSIAMIRTWLYVLIMDITYKMNKLSVKHCIINSPY</sequence>
<keyword evidence="2" id="KW-1185">Reference proteome</keyword>